<name>A0A4U1BX46_9SPHI</name>
<sequence length="147" mass="16616">MGLSQGKTRFMKILFDTNIIIDVILKREPFYTDSRNALNKSDGYILEGFILASTLTDIYYICKKQLGHSATIEIIKNLVDSINILNVNRDTIVLALHADFSDFEDAVQSASAELNQIDLIISRNTRDFSNSKITTQTPTAFLEKHNQ</sequence>
<dbReference type="EMBL" id="SWBO01000013">
    <property type="protein sequence ID" value="TKB97228.1"/>
    <property type="molecule type" value="Genomic_DNA"/>
</dbReference>
<dbReference type="InterPro" id="IPR002716">
    <property type="entry name" value="PIN_dom"/>
</dbReference>
<evidence type="ECO:0000313" key="2">
    <source>
        <dbReference type="EMBL" id="TKB97228.1"/>
    </source>
</evidence>
<dbReference type="Gene3D" id="3.40.50.1010">
    <property type="entry name" value="5'-nuclease"/>
    <property type="match status" value="1"/>
</dbReference>
<proteinExistence type="predicted"/>
<keyword evidence="3" id="KW-1185">Reference proteome</keyword>
<gene>
    <name evidence="2" type="ORF">FA045_16865</name>
</gene>
<dbReference type="Proteomes" id="UP000310477">
    <property type="component" value="Unassembled WGS sequence"/>
</dbReference>
<accession>A0A4U1BX46</accession>
<comment type="caution">
    <text evidence="2">The sequence shown here is derived from an EMBL/GenBank/DDBJ whole genome shotgun (WGS) entry which is preliminary data.</text>
</comment>
<dbReference type="InterPro" id="IPR029060">
    <property type="entry name" value="PIN-like_dom_sf"/>
</dbReference>
<dbReference type="AlphaFoldDB" id="A0A4U1BX46"/>
<reference evidence="2 3" key="1">
    <citation type="submission" date="2019-04" db="EMBL/GenBank/DDBJ databases">
        <title>Pedobacter sp. AR-2-6 sp. nov., isolated from Arctic soil.</title>
        <authorList>
            <person name="Dahal R.H."/>
            <person name="Kim D.-U."/>
        </authorList>
    </citation>
    <scope>NUCLEOTIDE SEQUENCE [LARGE SCALE GENOMIC DNA]</scope>
    <source>
        <strain evidence="2 3">AR-2-6</strain>
    </source>
</reference>
<evidence type="ECO:0000313" key="3">
    <source>
        <dbReference type="Proteomes" id="UP000310477"/>
    </source>
</evidence>
<dbReference type="OrthoDB" id="1148871at2"/>
<organism evidence="2 3">
    <name type="scientific">Pedobacter cryotolerans</name>
    <dbReference type="NCBI Taxonomy" id="2571270"/>
    <lineage>
        <taxon>Bacteria</taxon>
        <taxon>Pseudomonadati</taxon>
        <taxon>Bacteroidota</taxon>
        <taxon>Sphingobacteriia</taxon>
        <taxon>Sphingobacteriales</taxon>
        <taxon>Sphingobacteriaceae</taxon>
        <taxon>Pedobacter</taxon>
    </lineage>
</organism>
<dbReference type="Pfam" id="PF13470">
    <property type="entry name" value="PIN_3"/>
    <property type="match status" value="1"/>
</dbReference>
<evidence type="ECO:0000259" key="1">
    <source>
        <dbReference type="Pfam" id="PF13470"/>
    </source>
</evidence>
<protein>
    <submittedName>
        <fullName evidence="2">PIN domain-containing protein</fullName>
    </submittedName>
</protein>
<feature type="domain" description="PIN" evidence="1">
    <location>
        <begin position="12"/>
        <end position="126"/>
    </location>
</feature>
<dbReference type="SUPFAM" id="SSF88723">
    <property type="entry name" value="PIN domain-like"/>
    <property type="match status" value="1"/>
</dbReference>